<feature type="region of interest" description="Disordered" evidence="9">
    <location>
        <begin position="836"/>
        <end position="861"/>
    </location>
</feature>
<dbReference type="PANTHER" id="PTHR44899:SF3">
    <property type="entry name" value="SERINE_THREONINE-PROTEIN KINASE NEK1"/>
    <property type="match status" value="1"/>
</dbReference>
<sequence length="1632" mass="185863">MKRVIQSPLKYVQGLDHLVILPENVAILRKVGAFTIVDAFIFEKQEAIIVASIQKCTMQVQIWKHPNIVLFRESFVEKGMLYIVMDNADGGNISDRIKKQNRTLMNEGDILNYFVQICLALKHAHDRKILHRDLKGENIFLTKQNIVNLGDFGVSHILSSTHELAKTGIGTPYYLSPEIVDGSSELRSLVDSMLKRGPKERPSINQILRLPIVQKRINAFLSQTLVSEEFSHTIMHGLNIRKDGYAPINPNETGFIANPNSALPQFGIPLPKPTYAVQKPSTPQVQGQQQPPNQPEQGQAYNQNQKGNLPQIMAPQLQKNVPLPPQQNIHAPHQQANYWAIPKPQQQYNYQQKGLPSPRAQIPSPHGQQPSPSPPINLQPQPQEKLPQFNPPLQFIGPSGRKYSSKEEMDKIEHILQEQGEERNRALAAEQQKRREVEIQLAMEREQKRKQDLAQRQQEAARAAAEALRIRQERAKQAEEAREAEKRRYQAVVEQQRAERDELERAMRERRASDIRAREDREKAIKDNARRAFFEMQAEAQRNRRNAAIEEQRIVWADPDRQQVESAQPNRPNSAHSVASQGQYHPQPKIIQHNNQPQQSPKPKQPSGDLSEFFPPVAKKEVIKPKPKPKPKIKPKSKNTPPQQNTPQQNQPQINVQQQNTPQQSTPISQQPLQVSPSLPAIPIVKKDEGNNNNNNKQQQSEQPSKGSQEKKVVFSVNQSKAPATGLKIISAVKDNTVGREIIRGRGEQRNKLEQKLAALEGMKQKPKNQQLKPQGSPNSQLQRIQSAPQIAQLKDKSPNSISQQNSYDTNEFEEDRQISEQIAENLVRISQGQVGNQLSPNHQYNNMNNKQANKSPNQPLLSAINTSMRNEWDAQFEAEEQALQLNNISKEEKAKLKKQQQLEAIQQLVAPSHGDAKEKALLRDQQRNYNPNSYHNKQKQVSPKFSPKQQKEVYSGISNENLSKQQKQQSSYEEQHQGMKAVPASEKNNAELVRQRLLQMNEGDKNEQKDSENENEGPKGIKIVKRGQGQQHIKQLHERALEGYDKEKDRPKQKSEEEIQKEIEEKKRMDDDKPWRKPNKERAKSAQAEAKAREEERKAAEEEQERERKKADNEIREKVREQKEKNRQDMKDAIEKLRKEKMQQMKKDGANKENNLGKENKQGEQFNVELVGFDGLKSNSSISSNVTVAKNQEQKQVENKQSNLPEKKDHPSHTPKQTQPQQIKNAALPPKGPSQQQSNKSNSNQPKPNRSISSPPTSPDMSNSSKFLPISSNQFASVLGIANGSKQEQVKSPPNLKELTCGAHVKWKKSEGNDSGKKDQSNKQQQNNSKETEDNEEEENLTVRFADDDDSELENLEEDDENDANLNETKSQLRNAREMNDMLTLMQAQLKTNADEEEEEEKAEQEEEEKNENEVESETATENDLVSKDQDQAEDENAHPVFFGYAIEKRNKDKQGKDSIEEMNSDVDQPLSENTYIPKPKQPRKTWEDGKYKFPVDKPSVNKFTEFGKTLNLPGVTPVDSLCFRIESLRIYCEQIVDVDKFVSLYKYMKSMLEEGSDDEDEITVDKARVIMNVGNAGQNNGQGIKKGIQQKGCNKGIVSGEQIAKLISLINQLIFCEDQLEKIHSLDESL</sequence>
<feature type="region of interest" description="Disordered" evidence="9">
    <location>
        <begin position="350"/>
        <end position="407"/>
    </location>
</feature>
<feature type="region of interest" description="Disordered" evidence="9">
    <location>
        <begin position="267"/>
        <end position="303"/>
    </location>
</feature>
<proteinExistence type="predicted"/>
<feature type="compositionally biased region" description="Polar residues" evidence="9">
    <location>
        <begin position="697"/>
        <end position="707"/>
    </location>
</feature>
<feature type="compositionally biased region" description="Low complexity" evidence="9">
    <location>
        <begin position="1234"/>
        <end position="1250"/>
    </location>
</feature>
<feature type="compositionally biased region" description="Basic and acidic residues" evidence="9">
    <location>
        <begin position="496"/>
        <end position="525"/>
    </location>
</feature>
<keyword evidence="6" id="KW-0067">ATP-binding</keyword>
<dbReference type="Pfam" id="PF00069">
    <property type="entry name" value="Pkinase"/>
    <property type="match status" value="1"/>
</dbReference>
<feature type="compositionally biased region" description="Polar residues" evidence="9">
    <location>
        <begin position="1215"/>
        <end position="1225"/>
    </location>
</feature>
<feature type="compositionally biased region" description="Basic and acidic residues" evidence="9">
    <location>
        <begin position="1309"/>
        <end position="1322"/>
    </location>
</feature>
<feature type="compositionally biased region" description="Low complexity" evidence="9">
    <location>
        <begin position="638"/>
        <end position="672"/>
    </location>
</feature>
<evidence type="ECO:0000256" key="3">
    <source>
        <dbReference type="ARBA" id="ARBA00022679"/>
    </source>
</evidence>
<feature type="compositionally biased region" description="Polar residues" evidence="9">
    <location>
        <begin position="1251"/>
        <end position="1270"/>
    </location>
</feature>
<feature type="region of interest" description="Disordered" evidence="9">
    <location>
        <begin position="540"/>
        <end position="725"/>
    </location>
</feature>
<feature type="compositionally biased region" description="Polar residues" evidence="9">
    <location>
        <begin position="1178"/>
        <end position="1190"/>
    </location>
</feature>
<comment type="catalytic activity">
    <reaction evidence="8">
        <text>L-seryl-[protein] + ATP = O-phospho-L-seryl-[protein] + ADP + H(+)</text>
        <dbReference type="Rhea" id="RHEA:17989"/>
        <dbReference type="Rhea" id="RHEA-COMP:9863"/>
        <dbReference type="Rhea" id="RHEA-COMP:11604"/>
        <dbReference type="ChEBI" id="CHEBI:15378"/>
        <dbReference type="ChEBI" id="CHEBI:29999"/>
        <dbReference type="ChEBI" id="CHEBI:30616"/>
        <dbReference type="ChEBI" id="CHEBI:83421"/>
        <dbReference type="ChEBI" id="CHEBI:456216"/>
        <dbReference type="EC" id="2.7.11.1"/>
    </reaction>
</comment>
<evidence type="ECO:0000256" key="5">
    <source>
        <dbReference type="ARBA" id="ARBA00022777"/>
    </source>
</evidence>
<evidence type="ECO:0000259" key="10">
    <source>
        <dbReference type="PROSITE" id="PS50011"/>
    </source>
</evidence>
<feature type="compositionally biased region" description="Basic and acidic residues" evidence="9">
    <location>
        <begin position="478"/>
        <end position="488"/>
    </location>
</feature>
<evidence type="ECO:0000256" key="9">
    <source>
        <dbReference type="SAM" id="MobiDB-lite"/>
    </source>
</evidence>
<feature type="compositionally biased region" description="Low complexity" evidence="9">
    <location>
        <begin position="964"/>
        <end position="973"/>
    </location>
</feature>
<reference evidence="11 12" key="1">
    <citation type="submission" date="2019-03" db="EMBL/GenBank/DDBJ databases">
        <title>Single cell metagenomics reveals metabolic interactions within the superorganism composed of flagellate Streblomastix strix and complex community of Bacteroidetes bacteria on its surface.</title>
        <authorList>
            <person name="Treitli S.C."/>
            <person name="Kolisko M."/>
            <person name="Husnik F."/>
            <person name="Keeling P."/>
            <person name="Hampl V."/>
        </authorList>
    </citation>
    <scope>NUCLEOTIDE SEQUENCE [LARGE SCALE GENOMIC DNA]</scope>
    <source>
        <strain evidence="11">ST1C</strain>
    </source>
</reference>
<dbReference type="SMART" id="SM00220">
    <property type="entry name" value="S_TKc"/>
    <property type="match status" value="1"/>
</dbReference>
<dbReference type="InterPro" id="IPR008271">
    <property type="entry name" value="Ser/Thr_kinase_AS"/>
</dbReference>
<feature type="compositionally biased region" description="Basic and acidic residues" evidence="9">
    <location>
        <begin position="1036"/>
        <end position="1163"/>
    </location>
</feature>
<dbReference type="GO" id="GO:0005524">
    <property type="term" value="F:ATP binding"/>
    <property type="evidence" value="ECO:0007669"/>
    <property type="project" value="UniProtKB-KW"/>
</dbReference>
<feature type="compositionally biased region" description="Low complexity" evidence="9">
    <location>
        <begin position="596"/>
        <end position="607"/>
    </location>
</feature>
<dbReference type="InterPro" id="IPR000719">
    <property type="entry name" value="Prot_kinase_dom"/>
</dbReference>
<organism evidence="11 12">
    <name type="scientific">Streblomastix strix</name>
    <dbReference type="NCBI Taxonomy" id="222440"/>
    <lineage>
        <taxon>Eukaryota</taxon>
        <taxon>Metamonada</taxon>
        <taxon>Preaxostyla</taxon>
        <taxon>Oxymonadida</taxon>
        <taxon>Streblomastigidae</taxon>
        <taxon>Streblomastix</taxon>
    </lineage>
</organism>
<keyword evidence="3" id="KW-0808">Transferase</keyword>
<gene>
    <name evidence="11" type="ORF">EZS28_017694</name>
</gene>
<dbReference type="PANTHER" id="PTHR44899">
    <property type="entry name" value="CAMK FAMILY PROTEIN KINASE"/>
    <property type="match status" value="1"/>
</dbReference>
<evidence type="ECO:0000313" key="11">
    <source>
        <dbReference type="EMBL" id="KAA6386780.1"/>
    </source>
</evidence>
<feature type="region of interest" description="Disordered" evidence="9">
    <location>
        <begin position="759"/>
        <end position="816"/>
    </location>
</feature>
<evidence type="ECO:0000313" key="12">
    <source>
        <dbReference type="Proteomes" id="UP000324800"/>
    </source>
</evidence>
<feature type="compositionally biased region" description="Polar residues" evidence="9">
    <location>
        <begin position="929"/>
        <end position="944"/>
    </location>
</feature>
<evidence type="ECO:0000256" key="1">
    <source>
        <dbReference type="ARBA" id="ARBA00012513"/>
    </source>
</evidence>
<evidence type="ECO:0000256" key="7">
    <source>
        <dbReference type="ARBA" id="ARBA00047899"/>
    </source>
</evidence>
<dbReference type="EMBL" id="SNRW01004655">
    <property type="protein sequence ID" value="KAA6386780.1"/>
    <property type="molecule type" value="Genomic_DNA"/>
</dbReference>
<protein>
    <recommendedName>
        <fullName evidence="1">non-specific serine/threonine protein kinase</fullName>
        <ecNumber evidence="1">2.7.11.1</ecNumber>
    </recommendedName>
</protein>
<dbReference type="PROSITE" id="PS00108">
    <property type="entry name" value="PROTEIN_KINASE_ST"/>
    <property type="match status" value="1"/>
</dbReference>
<feature type="compositionally biased region" description="Polar residues" evidence="9">
    <location>
        <begin position="564"/>
        <end position="584"/>
    </location>
</feature>
<feature type="compositionally biased region" description="Polar residues" evidence="9">
    <location>
        <begin position="799"/>
        <end position="810"/>
    </location>
</feature>
<keyword evidence="2" id="KW-0723">Serine/threonine-protein kinase</keyword>
<dbReference type="EC" id="2.7.11.1" evidence="1"/>
<feature type="compositionally biased region" description="Acidic residues" evidence="9">
    <location>
        <begin position="1396"/>
        <end position="1422"/>
    </location>
</feature>
<feature type="compositionally biased region" description="Basic and acidic residues" evidence="9">
    <location>
        <begin position="547"/>
        <end position="563"/>
    </location>
</feature>
<feature type="compositionally biased region" description="Acidic residues" evidence="9">
    <location>
        <begin position="1348"/>
        <end position="1364"/>
    </location>
</feature>
<feature type="compositionally biased region" description="Basic and acidic residues" evidence="9">
    <location>
        <begin position="1448"/>
        <end position="1461"/>
    </location>
</feature>
<feature type="region of interest" description="Disordered" evidence="9">
    <location>
        <begin position="929"/>
        <end position="1270"/>
    </location>
</feature>
<feature type="compositionally biased region" description="Basic and acidic residues" evidence="9">
    <location>
        <begin position="1003"/>
        <end position="1020"/>
    </location>
</feature>
<dbReference type="Gene3D" id="1.10.510.10">
    <property type="entry name" value="Transferase(Phosphotransferase) domain 1"/>
    <property type="match status" value="1"/>
</dbReference>
<feature type="compositionally biased region" description="Basic residues" evidence="9">
    <location>
        <begin position="625"/>
        <end position="637"/>
    </location>
</feature>
<feature type="region of interest" description="Disordered" evidence="9">
    <location>
        <begin position="1287"/>
        <end position="1490"/>
    </location>
</feature>
<dbReference type="Proteomes" id="UP000324800">
    <property type="component" value="Unassembled WGS sequence"/>
</dbReference>
<comment type="catalytic activity">
    <reaction evidence="7">
        <text>L-threonyl-[protein] + ATP = O-phospho-L-threonyl-[protein] + ADP + H(+)</text>
        <dbReference type="Rhea" id="RHEA:46608"/>
        <dbReference type="Rhea" id="RHEA-COMP:11060"/>
        <dbReference type="Rhea" id="RHEA-COMP:11605"/>
        <dbReference type="ChEBI" id="CHEBI:15378"/>
        <dbReference type="ChEBI" id="CHEBI:30013"/>
        <dbReference type="ChEBI" id="CHEBI:30616"/>
        <dbReference type="ChEBI" id="CHEBI:61977"/>
        <dbReference type="ChEBI" id="CHEBI:456216"/>
        <dbReference type="EC" id="2.7.11.1"/>
    </reaction>
</comment>
<feature type="compositionally biased region" description="Polar residues" evidence="9">
    <location>
        <begin position="776"/>
        <end position="790"/>
    </location>
</feature>
<dbReference type="InterPro" id="IPR051131">
    <property type="entry name" value="NEK_Ser/Thr_kinase_NIMA"/>
</dbReference>
<dbReference type="SUPFAM" id="SSF56112">
    <property type="entry name" value="Protein kinase-like (PK-like)"/>
    <property type="match status" value="1"/>
</dbReference>
<feature type="compositionally biased region" description="Low complexity" evidence="9">
    <location>
        <begin position="361"/>
        <end position="370"/>
    </location>
</feature>
<evidence type="ECO:0000256" key="8">
    <source>
        <dbReference type="ARBA" id="ARBA00048679"/>
    </source>
</evidence>
<feature type="region of interest" description="Disordered" evidence="9">
    <location>
        <begin position="478"/>
        <end position="525"/>
    </location>
</feature>
<evidence type="ECO:0000256" key="2">
    <source>
        <dbReference type="ARBA" id="ARBA00022527"/>
    </source>
</evidence>
<evidence type="ECO:0000256" key="6">
    <source>
        <dbReference type="ARBA" id="ARBA00022840"/>
    </source>
</evidence>
<name>A0A5J4VWD6_9EUKA</name>
<comment type="caution">
    <text evidence="11">The sequence shown here is derived from an EMBL/GenBank/DDBJ whole genome shotgun (WGS) entry which is preliminary data.</text>
</comment>
<evidence type="ECO:0000256" key="4">
    <source>
        <dbReference type="ARBA" id="ARBA00022741"/>
    </source>
</evidence>
<dbReference type="InterPro" id="IPR011009">
    <property type="entry name" value="Kinase-like_dom_sf"/>
</dbReference>
<keyword evidence="5 11" id="KW-0418">Kinase</keyword>
<accession>A0A5J4VWD6</accession>
<keyword evidence="4" id="KW-0547">Nucleotide-binding</keyword>
<feature type="domain" description="Protein kinase" evidence="10">
    <location>
        <begin position="1"/>
        <end position="340"/>
    </location>
</feature>
<dbReference type="PROSITE" id="PS50011">
    <property type="entry name" value="PROTEIN_KINASE_DOM"/>
    <property type="match status" value="1"/>
</dbReference>
<dbReference type="GO" id="GO:0004674">
    <property type="term" value="F:protein serine/threonine kinase activity"/>
    <property type="evidence" value="ECO:0007669"/>
    <property type="project" value="UniProtKB-KW"/>
</dbReference>
<feature type="compositionally biased region" description="Low complexity" evidence="9">
    <location>
        <begin position="278"/>
        <end position="299"/>
    </location>
</feature>